<feature type="active site" description="Proton donor" evidence="16">
    <location>
        <position position="213"/>
    </location>
</feature>
<keyword evidence="5" id="KW-0158">Chromosome</keyword>
<keyword evidence="7" id="KW-0479">Metal-binding</keyword>
<evidence type="ECO:0000256" key="6">
    <source>
        <dbReference type="ARBA" id="ARBA00022722"/>
    </source>
</evidence>
<comment type="similarity">
    <text evidence="4">Belongs to the MRE11/RAD32 family.</text>
</comment>
<dbReference type="PANTHER" id="PTHR10139:SF1">
    <property type="entry name" value="DOUBLE-STRAND BREAK REPAIR PROTEIN MRE11"/>
    <property type="match status" value="1"/>
</dbReference>
<dbReference type="GO" id="GO:0000014">
    <property type="term" value="F:single-stranded DNA endodeoxyribonuclease activity"/>
    <property type="evidence" value="ECO:0007669"/>
    <property type="project" value="TreeGrafter"/>
</dbReference>
<evidence type="ECO:0000256" key="7">
    <source>
        <dbReference type="ARBA" id="ARBA00022723"/>
    </source>
</evidence>
<dbReference type="GO" id="GO:0007095">
    <property type="term" value="P:mitotic G2 DNA damage checkpoint signaling"/>
    <property type="evidence" value="ECO:0007669"/>
    <property type="project" value="TreeGrafter"/>
</dbReference>
<evidence type="ECO:0000256" key="14">
    <source>
        <dbReference type="ARBA" id="ARBA00023242"/>
    </source>
</evidence>
<feature type="compositionally biased region" description="Basic residues" evidence="17">
    <location>
        <begin position="663"/>
        <end position="674"/>
    </location>
</feature>
<evidence type="ECO:0000256" key="2">
    <source>
        <dbReference type="ARBA" id="ARBA00004123"/>
    </source>
</evidence>
<dbReference type="GO" id="GO:0006303">
    <property type="term" value="P:double-strand break repair via nonhomologous end joining"/>
    <property type="evidence" value="ECO:0007669"/>
    <property type="project" value="TreeGrafter"/>
</dbReference>
<accession>A0A146KP89</accession>
<feature type="non-terminal residue" evidence="20">
    <location>
        <position position="1"/>
    </location>
</feature>
<feature type="compositionally biased region" description="Low complexity" evidence="17">
    <location>
        <begin position="676"/>
        <end position="699"/>
    </location>
</feature>
<protein>
    <submittedName>
        <fullName evidence="20">Double-strand break repair protein MRE11A</fullName>
    </submittedName>
</protein>
<sequence length="794" mass="88437">ISGDFLASCSFLLWPLGFSLFLLVCVFHVSQLFSFFRILRSTIAKLDRSFAASNVLYLELIESEKNIKMEVDNESTFSNSSTISSIAPSGQPRNEDTFRILIATDVHLGVHEKDPIRADDSFNTFEEILQTGKKQNVDFILLGGDLFHDSKPSQSCYVKAISLIRENTMGDKPIDVAFVSDKDIFQNSVIDDVNYQDPNQNVSYPIFSIHGNHDDPSGFGRTSALDVLSATGQLNYFGVCKDLTNIKLKPILLRKGKSKLAIYGISHIRDERLSRLMAAGSVKYEQPPSNPESWFKILVLHQNRVPRPGTKHIEDKWIPDFIDLVIWGHEHDCLITPQKSMDPDKEFFIIQPGSPVATSLCEGEAVEKKIGVLKVFAKKFHLDEIKLETVRPFIFHTESTKNWNFASKRNQTKEFEDLTRKFIKTRLLPLAEKMLTGHPKQPTLPLIRLRLELEDKSHQFNPIRFGQQHFNNIVANIGDVIIFKTAFANRAGRKDNVLIDAADLEDLLDTTEMKAETLAPQFFEHEENQHRTLKVLGIVGMCEAVTSFIEKDDKTALNAMINHQVHKTLEFLKDQKDLSDDKTVIQSLIGRFKDMRSSATQEEEVESARKYLEGDSRLDVTDVLIDRGAINAVASQIQASGSAVDDNDDDFGPATSIASTTRGKGRGRGGRGRGRGQSSRASNASSRASNASRASSAKSVVDHTMSDDDDDDTSVVLETTKTAKTRGRGNASSSFRASGRSSAASKANGNGTVLNFFTRKTVANPEPDDDFFGNIQSAPPAKKKKIMYVDDDSD</sequence>
<proteinExistence type="inferred from homology"/>
<dbReference type="CDD" id="cd00840">
    <property type="entry name" value="MPP_Mre11_N"/>
    <property type="match status" value="1"/>
</dbReference>
<gene>
    <name evidence="20" type="primary">Mre11a_0</name>
    <name evidence="20" type="ORF">g.84002</name>
</gene>
<evidence type="ECO:0000259" key="19">
    <source>
        <dbReference type="SMART" id="SM01347"/>
    </source>
</evidence>
<dbReference type="SUPFAM" id="SSF56300">
    <property type="entry name" value="Metallo-dependent phosphatases"/>
    <property type="match status" value="1"/>
</dbReference>
<dbReference type="InterPro" id="IPR007281">
    <property type="entry name" value="Mre11_DNA-bd"/>
</dbReference>
<evidence type="ECO:0000256" key="18">
    <source>
        <dbReference type="SAM" id="Phobius"/>
    </source>
</evidence>
<dbReference type="GO" id="GO:0097552">
    <property type="term" value="P:mitochondrial double-strand break repair via homologous recombination"/>
    <property type="evidence" value="ECO:0007669"/>
    <property type="project" value="TreeGrafter"/>
</dbReference>
<keyword evidence="6" id="KW-0540">Nuclease</keyword>
<evidence type="ECO:0000256" key="4">
    <source>
        <dbReference type="ARBA" id="ARBA00009028"/>
    </source>
</evidence>
<evidence type="ECO:0000256" key="12">
    <source>
        <dbReference type="ARBA" id="ARBA00023204"/>
    </source>
</evidence>
<dbReference type="SMART" id="SM01347">
    <property type="entry name" value="Mre11_DNA_bind"/>
    <property type="match status" value="1"/>
</dbReference>
<keyword evidence="14" id="KW-0539">Nucleus</keyword>
<comment type="cofactor">
    <cofactor evidence="1">
        <name>Mn(2+)</name>
        <dbReference type="ChEBI" id="CHEBI:29035"/>
    </cofactor>
</comment>
<dbReference type="GO" id="GO:0042138">
    <property type="term" value="P:meiotic DNA double-strand break formation"/>
    <property type="evidence" value="ECO:0007669"/>
    <property type="project" value="TreeGrafter"/>
</dbReference>
<feature type="region of interest" description="Disordered" evidence="17">
    <location>
        <begin position="638"/>
        <end position="753"/>
    </location>
</feature>
<reference evidence="20" key="1">
    <citation type="journal article" date="2016" name="Gigascience">
        <title>De novo construction of an expanded transcriptome assembly for the western tarnished plant bug, Lygus hesperus.</title>
        <authorList>
            <person name="Tassone E.E."/>
            <person name="Geib S.M."/>
            <person name="Hall B."/>
            <person name="Fabrick J.A."/>
            <person name="Brent C.S."/>
            <person name="Hull J.J."/>
        </authorList>
    </citation>
    <scope>NUCLEOTIDE SEQUENCE</scope>
</reference>
<dbReference type="GO" id="GO:0008296">
    <property type="term" value="F:3'-5'-DNA exonuclease activity"/>
    <property type="evidence" value="ECO:0007669"/>
    <property type="project" value="InterPro"/>
</dbReference>
<dbReference type="GO" id="GO:0031573">
    <property type="term" value="P:mitotic intra-S DNA damage checkpoint signaling"/>
    <property type="evidence" value="ECO:0007669"/>
    <property type="project" value="TreeGrafter"/>
</dbReference>
<dbReference type="Pfam" id="PF00149">
    <property type="entry name" value="Metallophos"/>
    <property type="match status" value="1"/>
</dbReference>
<keyword evidence="9" id="KW-0227">DNA damage</keyword>
<evidence type="ECO:0000256" key="13">
    <source>
        <dbReference type="ARBA" id="ARBA00023211"/>
    </source>
</evidence>
<feature type="domain" description="Mre11 DNA-binding" evidence="19">
    <location>
        <begin position="380"/>
        <end position="548"/>
    </location>
</feature>
<evidence type="ECO:0000256" key="9">
    <source>
        <dbReference type="ARBA" id="ARBA00022763"/>
    </source>
</evidence>
<keyword evidence="10" id="KW-0378">Hydrolase</keyword>
<evidence type="ECO:0000256" key="11">
    <source>
        <dbReference type="ARBA" id="ARBA00022839"/>
    </source>
</evidence>
<evidence type="ECO:0000256" key="1">
    <source>
        <dbReference type="ARBA" id="ARBA00001936"/>
    </source>
</evidence>
<evidence type="ECO:0000256" key="5">
    <source>
        <dbReference type="ARBA" id="ARBA00022454"/>
    </source>
</evidence>
<evidence type="ECO:0000313" key="20">
    <source>
        <dbReference type="EMBL" id="JAP97091.1"/>
    </source>
</evidence>
<dbReference type="InterPro" id="IPR003701">
    <property type="entry name" value="Mre11"/>
</dbReference>
<organism evidence="20">
    <name type="scientific">Lygus hesperus</name>
    <name type="common">Western plant bug</name>
    <dbReference type="NCBI Taxonomy" id="30085"/>
    <lineage>
        <taxon>Eukaryota</taxon>
        <taxon>Metazoa</taxon>
        <taxon>Ecdysozoa</taxon>
        <taxon>Arthropoda</taxon>
        <taxon>Hexapoda</taxon>
        <taxon>Insecta</taxon>
        <taxon>Pterygota</taxon>
        <taxon>Neoptera</taxon>
        <taxon>Paraneoptera</taxon>
        <taxon>Hemiptera</taxon>
        <taxon>Heteroptera</taxon>
        <taxon>Panheteroptera</taxon>
        <taxon>Cimicomorpha</taxon>
        <taxon>Miridae</taxon>
        <taxon>Mirini</taxon>
        <taxon>Lygus</taxon>
    </lineage>
</organism>
<keyword evidence="11" id="KW-0269">Exonuclease</keyword>
<evidence type="ECO:0000256" key="3">
    <source>
        <dbReference type="ARBA" id="ARBA00004286"/>
    </source>
</evidence>
<dbReference type="GO" id="GO:0000724">
    <property type="term" value="P:double-strand break repair via homologous recombination"/>
    <property type="evidence" value="ECO:0007669"/>
    <property type="project" value="TreeGrafter"/>
</dbReference>
<feature type="compositionally biased region" description="Low complexity" evidence="17">
    <location>
        <begin position="728"/>
        <end position="751"/>
    </location>
</feature>
<dbReference type="PIRSF" id="PIRSF000882">
    <property type="entry name" value="DSB_repair_MRE11"/>
    <property type="match status" value="1"/>
</dbReference>
<keyword evidence="15" id="KW-0469">Meiosis</keyword>
<dbReference type="AlphaFoldDB" id="A0A146KP89"/>
<evidence type="ECO:0000256" key="15">
    <source>
        <dbReference type="ARBA" id="ARBA00023254"/>
    </source>
</evidence>
<evidence type="ECO:0000256" key="10">
    <source>
        <dbReference type="ARBA" id="ARBA00022801"/>
    </source>
</evidence>
<keyword evidence="18" id="KW-0472">Membrane</keyword>
<keyword evidence="8" id="KW-0255">Endonuclease</keyword>
<evidence type="ECO:0000256" key="8">
    <source>
        <dbReference type="ARBA" id="ARBA00022759"/>
    </source>
</evidence>
<keyword evidence="18" id="KW-1133">Transmembrane helix</keyword>
<keyword evidence="12" id="KW-0234">DNA repair</keyword>
<dbReference type="InterPro" id="IPR029052">
    <property type="entry name" value="Metallo-depent_PP-like"/>
</dbReference>
<dbReference type="EMBL" id="GDHC01021537">
    <property type="protein sequence ID" value="JAP97091.1"/>
    <property type="molecule type" value="Transcribed_RNA"/>
</dbReference>
<evidence type="ECO:0000256" key="17">
    <source>
        <dbReference type="SAM" id="MobiDB-lite"/>
    </source>
</evidence>
<dbReference type="GO" id="GO:0035861">
    <property type="term" value="C:site of double-strand break"/>
    <property type="evidence" value="ECO:0007669"/>
    <property type="project" value="TreeGrafter"/>
</dbReference>
<dbReference type="InterPro" id="IPR041796">
    <property type="entry name" value="Mre11_N"/>
</dbReference>
<dbReference type="PANTHER" id="PTHR10139">
    <property type="entry name" value="DOUBLE-STRAND BREAK REPAIR PROTEIN MRE11"/>
    <property type="match status" value="1"/>
</dbReference>
<evidence type="ECO:0000256" key="16">
    <source>
        <dbReference type="PIRSR" id="PIRSR000882-1"/>
    </source>
</evidence>
<keyword evidence="13" id="KW-0464">Manganese</keyword>
<dbReference type="InterPro" id="IPR004843">
    <property type="entry name" value="Calcineurin-like_PHP"/>
</dbReference>
<dbReference type="GO" id="GO:0030145">
    <property type="term" value="F:manganese ion binding"/>
    <property type="evidence" value="ECO:0007669"/>
    <property type="project" value="InterPro"/>
</dbReference>
<dbReference type="FunFam" id="3.60.21.10:FF:000011">
    <property type="entry name" value="Double-strand break repair protein"/>
    <property type="match status" value="1"/>
</dbReference>
<dbReference type="Pfam" id="PF04152">
    <property type="entry name" value="Mre11_DNA_bind"/>
    <property type="match status" value="1"/>
</dbReference>
<dbReference type="Gene3D" id="3.60.21.10">
    <property type="match status" value="1"/>
</dbReference>
<keyword evidence="18" id="KW-0812">Transmembrane</keyword>
<name>A0A146KP89_LYGHE</name>
<comment type="subcellular location">
    <subcellularLocation>
        <location evidence="3">Chromosome</location>
    </subcellularLocation>
    <subcellularLocation>
        <location evidence="2">Nucleus</location>
    </subcellularLocation>
</comment>
<dbReference type="GO" id="GO:0000723">
    <property type="term" value="P:telomere maintenance"/>
    <property type="evidence" value="ECO:0007669"/>
    <property type="project" value="TreeGrafter"/>
</dbReference>
<feature type="transmembrane region" description="Helical" evidence="18">
    <location>
        <begin position="12"/>
        <end position="39"/>
    </location>
</feature>
<dbReference type="GO" id="GO:0030870">
    <property type="term" value="C:Mre11 complex"/>
    <property type="evidence" value="ECO:0007669"/>
    <property type="project" value="InterPro"/>
</dbReference>